<dbReference type="PANTHER" id="PTHR43798:SF5">
    <property type="entry name" value="MONOACYLGLYCEROL LIPASE ABHD6"/>
    <property type="match status" value="1"/>
</dbReference>
<dbReference type="GO" id="GO:0047570">
    <property type="term" value="F:3-oxoadipate enol-lactonase activity"/>
    <property type="evidence" value="ECO:0007669"/>
    <property type="project" value="UniProtKB-EC"/>
</dbReference>
<dbReference type="PANTHER" id="PTHR43798">
    <property type="entry name" value="MONOACYLGLYCEROL LIPASE"/>
    <property type="match status" value="1"/>
</dbReference>
<gene>
    <name evidence="2" type="primary">catD_4</name>
    <name evidence="2" type="ORF">NCTC10821_04590</name>
</gene>
<dbReference type="InterPro" id="IPR000073">
    <property type="entry name" value="AB_hydrolase_1"/>
</dbReference>
<dbReference type="OrthoDB" id="9802489at2"/>
<dbReference type="SUPFAM" id="SSF53474">
    <property type="entry name" value="alpha/beta-Hydrolases"/>
    <property type="match status" value="1"/>
</dbReference>
<dbReference type="RefSeq" id="WP_115280074.1">
    <property type="nucleotide sequence ID" value="NZ_AP022600.1"/>
</dbReference>
<organism evidence="2 3">
    <name type="scientific">Mycolicibacterium tokaiense</name>
    <dbReference type="NCBI Taxonomy" id="39695"/>
    <lineage>
        <taxon>Bacteria</taxon>
        <taxon>Bacillati</taxon>
        <taxon>Actinomycetota</taxon>
        <taxon>Actinomycetes</taxon>
        <taxon>Mycobacteriales</taxon>
        <taxon>Mycobacteriaceae</taxon>
        <taxon>Mycolicibacterium</taxon>
    </lineage>
</organism>
<protein>
    <submittedName>
        <fullName evidence="2">3-oxoadipate enol-lactone hydrolase</fullName>
        <ecNumber evidence="2">3.1.1.24</ecNumber>
    </submittedName>
</protein>
<dbReference type="Gene3D" id="3.40.50.1820">
    <property type="entry name" value="alpha/beta hydrolase"/>
    <property type="match status" value="1"/>
</dbReference>
<dbReference type="Pfam" id="PF12697">
    <property type="entry name" value="Abhydrolase_6"/>
    <property type="match status" value="1"/>
</dbReference>
<dbReference type="InterPro" id="IPR050266">
    <property type="entry name" value="AB_hydrolase_sf"/>
</dbReference>
<evidence type="ECO:0000313" key="2">
    <source>
        <dbReference type="EMBL" id="STZ61046.1"/>
    </source>
</evidence>
<dbReference type="GO" id="GO:0047372">
    <property type="term" value="F:monoacylglycerol lipase activity"/>
    <property type="evidence" value="ECO:0007669"/>
    <property type="project" value="TreeGrafter"/>
</dbReference>
<sequence length="240" mass="25521">MTPPFVLLHPLGSDRHFWDPVRAALGQHHSIALDLPGHGAAPALPVGTSLAAYSDTVAQQIARLGTPVHLVGISLGGLVAQQLAATRPALVASAYLVDTVPVYPEPMQQMWRDRAHTARTEGLGPLVDPMVAMWFTPELADAGDPRVLQACSTFRATDPEGYARSCDLLAGADVRALLTPDLPPTVVVCGEDDTPPFRDAAEWMARVTGAEPVYWLPGKHACAVEFPDRFAAVLLSAVPA</sequence>
<dbReference type="Proteomes" id="UP000254978">
    <property type="component" value="Unassembled WGS sequence"/>
</dbReference>
<dbReference type="AlphaFoldDB" id="A0A378TN50"/>
<feature type="domain" description="AB hydrolase-1" evidence="1">
    <location>
        <begin position="5"/>
        <end position="233"/>
    </location>
</feature>
<dbReference type="EC" id="3.1.1.24" evidence="2"/>
<keyword evidence="2" id="KW-0378">Hydrolase</keyword>
<dbReference type="InterPro" id="IPR029058">
    <property type="entry name" value="AB_hydrolase_fold"/>
</dbReference>
<accession>A0A378TN50</accession>
<reference evidence="2 3" key="1">
    <citation type="submission" date="2018-06" db="EMBL/GenBank/DDBJ databases">
        <authorList>
            <consortium name="Pathogen Informatics"/>
            <person name="Doyle S."/>
        </authorList>
    </citation>
    <scope>NUCLEOTIDE SEQUENCE [LARGE SCALE GENOMIC DNA]</scope>
    <source>
        <strain evidence="2 3">NCTC10821</strain>
    </source>
</reference>
<evidence type="ECO:0000313" key="3">
    <source>
        <dbReference type="Proteomes" id="UP000254978"/>
    </source>
</evidence>
<name>A0A378TN50_9MYCO</name>
<dbReference type="GO" id="GO:0016020">
    <property type="term" value="C:membrane"/>
    <property type="evidence" value="ECO:0007669"/>
    <property type="project" value="TreeGrafter"/>
</dbReference>
<proteinExistence type="predicted"/>
<keyword evidence="3" id="KW-1185">Reference proteome</keyword>
<dbReference type="GO" id="GO:0046464">
    <property type="term" value="P:acylglycerol catabolic process"/>
    <property type="evidence" value="ECO:0007669"/>
    <property type="project" value="TreeGrafter"/>
</dbReference>
<dbReference type="EMBL" id="UGQT01000001">
    <property type="protein sequence ID" value="STZ61046.1"/>
    <property type="molecule type" value="Genomic_DNA"/>
</dbReference>
<evidence type="ECO:0000259" key="1">
    <source>
        <dbReference type="Pfam" id="PF12697"/>
    </source>
</evidence>